<feature type="compositionally biased region" description="Basic residues" evidence="2">
    <location>
        <begin position="207"/>
        <end position="217"/>
    </location>
</feature>
<comment type="caution">
    <text evidence="3">The sequence shown here is derived from an EMBL/GenBank/DDBJ whole genome shotgun (WGS) entry which is preliminary data.</text>
</comment>
<name>A0A8H6WN21_MYCCL</name>
<accession>A0A8H6WN21</accession>
<keyword evidence="4" id="KW-1185">Reference proteome</keyword>
<gene>
    <name evidence="3" type="ORF">HMN09_00108900</name>
</gene>
<feature type="compositionally biased region" description="Basic and acidic residues" evidence="2">
    <location>
        <begin position="218"/>
        <end position="236"/>
    </location>
</feature>
<evidence type="ECO:0000256" key="1">
    <source>
        <dbReference type="SAM" id="Coils"/>
    </source>
</evidence>
<keyword evidence="1" id="KW-0175">Coiled coil</keyword>
<proteinExistence type="predicted"/>
<protein>
    <submittedName>
        <fullName evidence="3">Uncharacterized protein</fullName>
    </submittedName>
</protein>
<dbReference type="AlphaFoldDB" id="A0A8H6WN21"/>
<feature type="coiled-coil region" evidence="1">
    <location>
        <begin position="302"/>
        <end position="391"/>
    </location>
</feature>
<reference evidence="3" key="1">
    <citation type="submission" date="2020-05" db="EMBL/GenBank/DDBJ databases">
        <title>Mycena genomes resolve the evolution of fungal bioluminescence.</title>
        <authorList>
            <person name="Tsai I.J."/>
        </authorList>
    </citation>
    <scope>NUCLEOTIDE SEQUENCE</scope>
    <source>
        <strain evidence="3">110903Hualien_Pintung</strain>
    </source>
</reference>
<feature type="region of interest" description="Disordered" evidence="2">
    <location>
        <begin position="188"/>
        <end position="285"/>
    </location>
</feature>
<organism evidence="3 4">
    <name type="scientific">Mycena chlorophos</name>
    <name type="common">Agaric fungus</name>
    <name type="synonym">Agaricus chlorophos</name>
    <dbReference type="NCBI Taxonomy" id="658473"/>
    <lineage>
        <taxon>Eukaryota</taxon>
        <taxon>Fungi</taxon>
        <taxon>Dikarya</taxon>
        <taxon>Basidiomycota</taxon>
        <taxon>Agaricomycotina</taxon>
        <taxon>Agaricomycetes</taxon>
        <taxon>Agaricomycetidae</taxon>
        <taxon>Agaricales</taxon>
        <taxon>Marasmiineae</taxon>
        <taxon>Mycenaceae</taxon>
        <taxon>Mycena</taxon>
    </lineage>
</organism>
<dbReference type="EMBL" id="JACAZE010000001">
    <property type="protein sequence ID" value="KAF7323281.1"/>
    <property type="molecule type" value="Genomic_DNA"/>
</dbReference>
<evidence type="ECO:0000256" key="2">
    <source>
        <dbReference type="SAM" id="MobiDB-lite"/>
    </source>
</evidence>
<evidence type="ECO:0000313" key="3">
    <source>
        <dbReference type="EMBL" id="KAF7323281.1"/>
    </source>
</evidence>
<feature type="compositionally biased region" description="Low complexity" evidence="2">
    <location>
        <begin position="195"/>
        <end position="206"/>
    </location>
</feature>
<feature type="compositionally biased region" description="Polar residues" evidence="2">
    <location>
        <begin position="258"/>
        <end position="285"/>
    </location>
</feature>
<dbReference type="Proteomes" id="UP000613580">
    <property type="component" value="Unassembled WGS sequence"/>
</dbReference>
<sequence>MGVLVLSSSPTMCDSVTIQGFTVWLRDPTRKGRLPLGEPYFNAAADGVVIPVLFQLGKETDYTLEWCRAEGENPINALCHIFRAGAQSHGRYEHIANNFMSVEDAKTQKRGVIGRLELPLDSRELFWSHDPDTVSIKMEIQRLEEPPFEKSSTDEDGIETCEVDTNICDSDVKQPFVKIEFKCQMMDDEDSAGEKTTAAKVRATGTTRKKATPRKRRYMPDHDGGSSSDSGREIETRSTAPTPLGSPSPSPGHDLQLEQINRAQSECSTRTQDTANQHGEQTQQLIPAKRSAQLEDDANEELNQLLGKHKRIRATIEQLKKATLLQIRILCLDPIIQENKRVTEETNEHIERLRCLVQAAERASDDARRDVEKKKARLAQVKEALKNHTKV</sequence>
<evidence type="ECO:0000313" key="4">
    <source>
        <dbReference type="Proteomes" id="UP000613580"/>
    </source>
</evidence>